<sequence>MKKIFLTLLSFTLLSACQDDLDPKFELPKPENSSAIFAEGMLINKENPKDKTSTFSKNGEYRFVADLGYSAREEGETILKKSEFEKIVSQYNSFKGVSDYLLLPEDHYEFTKGTFKKGDTSSEVVLKVKNYETLPQGDYFLPLTIEIDGKILMHPVFVRKDAKYVALSATSKKPMPENNYNCNNRTEPIKMVAYVETNDWDIRNMGQFILKESKKPVFDIVILFAANMNYDAKTGKRYLHFNDKLQPIVKDPDKYIKPLRDRGIKVLVDILPNHQGVGYYNFQNYEEALDFARDCKRYADMLGIDGWDIDEEYAGYDKLPEKPRKGNASVFWFMRAMKEVMPDKLLTLYDYGHRLRSGDVDEIGKTATDYLDYSWANYQENHPSYAGVPNEKYGKLSIEASHGQLNSRYMLRGAQENLKGCYGLFMVFNIQGGDIRSKTAEKGLSYATKLFYGEDCIFEGKYHNGPKDR</sequence>
<dbReference type="SUPFAM" id="SSF51445">
    <property type="entry name" value="(Trans)glycosidases"/>
    <property type="match status" value="1"/>
</dbReference>
<dbReference type="AlphaFoldDB" id="A0A250G000"/>
<dbReference type="Pfam" id="PF08522">
    <property type="entry name" value="BT_3987-like_N"/>
    <property type="match status" value="1"/>
</dbReference>
<dbReference type="RefSeq" id="WP_095916370.1">
    <property type="nucleotide sequence ID" value="NZ_CP022388.1"/>
</dbReference>
<organism evidence="2 3">
    <name type="scientific">Capnocytophaga canimorsus</name>
    <dbReference type="NCBI Taxonomy" id="28188"/>
    <lineage>
        <taxon>Bacteria</taxon>
        <taxon>Pseudomonadati</taxon>
        <taxon>Bacteroidota</taxon>
        <taxon>Flavobacteriia</taxon>
        <taxon>Flavobacteriales</taxon>
        <taxon>Flavobacteriaceae</taxon>
        <taxon>Capnocytophaga</taxon>
    </lineage>
</organism>
<feature type="domain" description="BT-3987-like N-terminal" evidence="1">
    <location>
        <begin position="58"/>
        <end position="146"/>
    </location>
</feature>
<dbReference type="Gene3D" id="3.20.20.80">
    <property type="entry name" value="Glycosidases"/>
    <property type="match status" value="1"/>
</dbReference>
<dbReference type="Gene3D" id="2.60.40.1740">
    <property type="entry name" value="hypothetical protein (bacova_03559)"/>
    <property type="match status" value="1"/>
</dbReference>
<dbReference type="EMBL" id="CP022388">
    <property type="protein sequence ID" value="ATA90719.1"/>
    <property type="molecule type" value="Genomic_DNA"/>
</dbReference>
<accession>A0A250G000</accession>
<dbReference type="PROSITE" id="PS51257">
    <property type="entry name" value="PROKAR_LIPOPROTEIN"/>
    <property type="match status" value="1"/>
</dbReference>
<dbReference type="InterPro" id="IPR017853">
    <property type="entry name" value="GH"/>
</dbReference>
<name>A0A250G000_9FLAO</name>
<proteinExistence type="predicted"/>
<evidence type="ECO:0000313" key="3">
    <source>
        <dbReference type="Proteomes" id="UP000243136"/>
    </source>
</evidence>
<protein>
    <recommendedName>
        <fullName evidence="1">BT-3987-like N-terminal domain-containing protein</fullName>
    </recommendedName>
</protein>
<dbReference type="InterPro" id="IPR013728">
    <property type="entry name" value="BT_3987-like_N"/>
</dbReference>
<reference evidence="3" key="1">
    <citation type="submission" date="2017-06" db="EMBL/GenBank/DDBJ databases">
        <title>Capnocytophaga spp. assemblies.</title>
        <authorList>
            <person name="Gulvik C.A."/>
        </authorList>
    </citation>
    <scope>NUCLEOTIDE SEQUENCE [LARGE SCALE GENOMIC DNA]</scope>
    <source>
        <strain evidence="3">H5594</strain>
    </source>
</reference>
<evidence type="ECO:0000313" key="2">
    <source>
        <dbReference type="EMBL" id="ATA90719.1"/>
    </source>
</evidence>
<gene>
    <name evidence="2" type="ORF">CGC56_00135</name>
</gene>
<dbReference type="Proteomes" id="UP000243136">
    <property type="component" value="Chromosome"/>
</dbReference>
<evidence type="ECO:0000259" key="1">
    <source>
        <dbReference type="Pfam" id="PF08522"/>
    </source>
</evidence>